<feature type="transmembrane region" description="Helical" evidence="5">
    <location>
        <begin position="233"/>
        <end position="251"/>
    </location>
</feature>
<feature type="transmembrane region" description="Helical" evidence="5">
    <location>
        <begin position="29"/>
        <end position="47"/>
    </location>
</feature>
<gene>
    <name evidence="7" type="ORF">MINT15_30890</name>
</gene>
<dbReference type="InterPro" id="IPR013130">
    <property type="entry name" value="Fe3_Rdtase_TM_dom"/>
</dbReference>
<name>A0A837D5E8_9PSEU</name>
<comment type="subcellular location">
    <subcellularLocation>
        <location evidence="1">Membrane</location>
        <topology evidence="1">Multi-pass membrane protein</topology>
    </subcellularLocation>
</comment>
<sequence>MGDRRNTRRRKGVDLSALRADVRAAVPDATAALVVTVAIFVWLYARARSGSSPTITVMPFMAEADTYVMYWLCQAFGWSALLWAWVTTMLGLLRSGHTPGWFPASPARLERWHRTTSLTTVALMFLHAALFFAELVRENRGDKVWVGRLWSAFVRTFVPGGYDSGTGKVAILLGLLAFYLAIPLGLAYYFRTRLGARSWRALHRFVLAVYVLSVWHTLLYGTNVWFDGWPRTTLWLLQLPPALLLLARLIVPARPSERGGALRGRPMALTLRIAALTAVAATIATIIVVVVSGRDGGRTPGVDGAGLNVTPGMVWAGFAVFVVILAVAMGLSRRGEPVRTAERAASR</sequence>
<protein>
    <submittedName>
        <fullName evidence="7">Iron reductase</fullName>
    </submittedName>
</protein>
<dbReference type="Pfam" id="PF01794">
    <property type="entry name" value="Ferric_reduct"/>
    <property type="match status" value="1"/>
</dbReference>
<feature type="transmembrane region" description="Helical" evidence="5">
    <location>
        <begin position="271"/>
        <end position="292"/>
    </location>
</feature>
<feature type="transmembrane region" description="Helical" evidence="5">
    <location>
        <begin position="169"/>
        <end position="190"/>
    </location>
</feature>
<dbReference type="EMBL" id="JRZE01000006">
    <property type="protein sequence ID" value="KHF42887.1"/>
    <property type="molecule type" value="Genomic_DNA"/>
</dbReference>
<dbReference type="AlphaFoldDB" id="A0A837D5E8"/>
<feature type="transmembrane region" description="Helical" evidence="5">
    <location>
        <begin position="114"/>
        <end position="133"/>
    </location>
</feature>
<proteinExistence type="predicted"/>
<keyword evidence="2 5" id="KW-0812">Transmembrane</keyword>
<feature type="transmembrane region" description="Helical" evidence="5">
    <location>
        <begin position="312"/>
        <end position="331"/>
    </location>
</feature>
<keyword evidence="3 5" id="KW-1133">Transmembrane helix</keyword>
<evidence type="ECO:0000256" key="3">
    <source>
        <dbReference type="ARBA" id="ARBA00022989"/>
    </source>
</evidence>
<evidence type="ECO:0000313" key="8">
    <source>
        <dbReference type="Proteomes" id="UP000030848"/>
    </source>
</evidence>
<evidence type="ECO:0000256" key="1">
    <source>
        <dbReference type="ARBA" id="ARBA00004141"/>
    </source>
</evidence>
<evidence type="ECO:0000256" key="5">
    <source>
        <dbReference type="SAM" id="Phobius"/>
    </source>
</evidence>
<feature type="transmembrane region" description="Helical" evidence="5">
    <location>
        <begin position="67"/>
        <end position="93"/>
    </location>
</feature>
<evidence type="ECO:0000256" key="4">
    <source>
        <dbReference type="ARBA" id="ARBA00023136"/>
    </source>
</evidence>
<keyword evidence="4 5" id="KW-0472">Membrane</keyword>
<dbReference type="GO" id="GO:0016020">
    <property type="term" value="C:membrane"/>
    <property type="evidence" value="ECO:0007669"/>
    <property type="project" value="UniProtKB-SubCell"/>
</dbReference>
<reference evidence="7 8" key="1">
    <citation type="submission" date="2014-10" db="EMBL/GenBank/DDBJ databases">
        <title>Genome sequence of Micropolyspora internatus JCM3315.</title>
        <authorList>
            <person name="Shin S.-K."/>
            <person name="Yi H."/>
        </authorList>
    </citation>
    <scope>NUCLEOTIDE SEQUENCE [LARGE SCALE GENOMIC DNA]</scope>
    <source>
        <strain evidence="7 8">JCM 3315</strain>
    </source>
</reference>
<dbReference type="Proteomes" id="UP000030848">
    <property type="component" value="Unassembled WGS sequence"/>
</dbReference>
<evidence type="ECO:0000259" key="6">
    <source>
        <dbReference type="Pfam" id="PF01794"/>
    </source>
</evidence>
<dbReference type="OrthoDB" id="4519123at2"/>
<comment type="caution">
    <text evidence="7">The sequence shown here is derived from an EMBL/GenBank/DDBJ whole genome shotgun (WGS) entry which is preliminary data.</text>
</comment>
<evidence type="ECO:0000313" key="7">
    <source>
        <dbReference type="EMBL" id="KHF42887.1"/>
    </source>
</evidence>
<organism evidence="7 8">
    <name type="scientific">Saccharomonospora viridis</name>
    <dbReference type="NCBI Taxonomy" id="1852"/>
    <lineage>
        <taxon>Bacteria</taxon>
        <taxon>Bacillati</taxon>
        <taxon>Actinomycetota</taxon>
        <taxon>Actinomycetes</taxon>
        <taxon>Pseudonocardiales</taxon>
        <taxon>Pseudonocardiaceae</taxon>
        <taxon>Saccharomonospora</taxon>
    </lineage>
</organism>
<evidence type="ECO:0000256" key="2">
    <source>
        <dbReference type="ARBA" id="ARBA00022692"/>
    </source>
</evidence>
<feature type="domain" description="Ferric oxidoreductase" evidence="6">
    <location>
        <begin position="83"/>
        <end position="213"/>
    </location>
</feature>
<feature type="transmembrane region" description="Helical" evidence="5">
    <location>
        <begin position="202"/>
        <end position="221"/>
    </location>
</feature>
<accession>A0A837D5E8</accession>